<dbReference type="AlphaFoldDB" id="A0A067NS14"/>
<evidence type="ECO:0000256" key="2">
    <source>
        <dbReference type="SAM" id="Phobius"/>
    </source>
</evidence>
<feature type="transmembrane region" description="Helical" evidence="2">
    <location>
        <begin position="211"/>
        <end position="233"/>
    </location>
</feature>
<dbReference type="VEuPathDB" id="FungiDB:PLEOSDRAFT_1101816"/>
<gene>
    <name evidence="3" type="ORF">PLEOSDRAFT_1101816</name>
</gene>
<proteinExistence type="predicted"/>
<feature type="region of interest" description="Disordered" evidence="1">
    <location>
        <begin position="85"/>
        <end position="106"/>
    </location>
</feature>
<protein>
    <submittedName>
        <fullName evidence="3">Uncharacterized protein</fullName>
    </submittedName>
</protein>
<name>A0A067NS14_PLEO1</name>
<dbReference type="STRING" id="1137138.A0A067NS14"/>
<dbReference type="OrthoDB" id="10261361at2759"/>
<feature type="compositionally biased region" description="Polar residues" evidence="1">
    <location>
        <begin position="85"/>
        <end position="100"/>
    </location>
</feature>
<dbReference type="InParanoid" id="A0A067NS14"/>
<dbReference type="EMBL" id="KL198006">
    <property type="protein sequence ID" value="KDQ30838.1"/>
    <property type="molecule type" value="Genomic_DNA"/>
</dbReference>
<feature type="transmembrane region" description="Helical" evidence="2">
    <location>
        <begin position="581"/>
        <end position="605"/>
    </location>
</feature>
<dbReference type="HOGENOM" id="CLU_003027_0_0_1"/>
<keyword evidence="2" id="KW-0812">Transmembrane</keyword>
<feature type="transmembrane region" description="Helical" evidence="2">
    <location>
        <begin position="555"/>
        <end position="574"/>
    </location>
</feature>
<keyword evidence="2" id="KW-1133">Transmembrane helix</keyword>
<dbReference type="Proteomes" id="UP000027073">
    <property type="component" value="Unassembled WGS sequence"/>
</dbReference>
<evidence type="ECO:0000313" key="4">
    <source>
        <dbReference type="Proteomes" id="UP000027073"/>
    </source>
</evidence>
<evidence type="ECO:0000313" key="3">
    <source>
        <dbReference type="EMBL" id="KDQ30838.1"/>
    </source>
</evidence>
<feature type="transmembrane region" description="Helical" evidence="2">
    <location>
        <begin position="331"/>
        <end position="356"/>
    </location>
</feature>
<reference evidence="4" key="1">
    <citation type="journal article" date="2014" name="Proc. Natl. Acad. Sci. U.S.A.">
        <title>Extensive sampling of basidiomycete genomes demonstrates inadequacy of the white-rot/brown-rot paradigm for wood decay fungi.</title>
        <authorList>
            <person name="Riley R."/>
            <person name="Salamov A.A."/>
            <person name="Brown D.W."/>
            <person name="Nagy L.G."/>
            <person name="Floudas D."/>
            <person name="Held B.W."/>
            <person name="Levasseur A."/>
            <person name="Lombard V."/>
            <person name="Morin E."/>
            <person name="Otillar R."/>
            <person name="Lindquist E.A."/>
            <person name="Sun H."/>
            <person name="LaButti K.M."/>
            <person name="Schmutz J."/>
            <person name="Jabbour D."/>
            <person name="Luo H."/>
            <person name="Baker S.E."/>
            <person name="Pisabarro A.G."/>
            <person name="Walton J.D."/>
            <person name="Blanchette R.A."/>
            <person name="Henrissat B."/>
            <person name="Martin F."/>
            <person name="Cullen D."/>
            <person name="Hibbett D.S."/>
            <person name="Grigoriev I.V."/>
        </authorList>
    </citation>
    <scope>NUCLEOTIDE SEQUENCE [LARGE SCALE GENOMIC DNA]</scope>
    <source>
        <strain evidence="4">PC15</strain>
    </source>
</reference>
<organism evidence="3 4">
    <name type="scientific">Pleurotus ostreatus (strain PC15)</name>
    <name type="common">Oyster mushroom</name>
    <dbReference type="NCBI Taxonomy" id="1137138"/>
    <lineage>
        <taxon>Eukaryota</taxon>
        <taxon>Fungi</taxon>
        <taxon>Dikarya</taxon>
        <taxon>Basidiomycota</taxon>
        <taxon>Agaricomycotina</taxon>
        <taxon>Agaricomycetes</taxon>
        <taxon>Agaricomycetidae</taxon>
        <taxon>Agaricales</taxon>
        <taxon>Pleurotineae</taxon>
        <taxon>Pleurotaceae</taxon>
        <taxon>Pleurotus</taxon>
    </lineage>
</organism>
<feature type="region of interest" description="Disordered" evidence="1">
    <location>
        <begin position="1"/>
        <end position="60"/>
    </location>
</feature>
<evidence type="ECO:0000256" key="1">
    <source>
        <dbReference type="SAM" id="MobiDB-lite"/>
    </source>
</evidence>
<feature type="transmembrane region" description="Helical" evidence="2">
    <location>
        <begin position="523"/>
        <end position="543"/>
    </location>
</feature>
<feature type="region of interest" description="Disordered" evidence="1">
    <location>
        <begin position="1098"/>
        <end position="1118"/>
    </location>
</feature>
<accession>A0A067NS14</accession>
<feature type="transmembrane region" description="Helical" evidence="2">
    <location>
        <begin position="288"/>
        <end position="306"/>
    </location>
</feature>
<keyword evidence="2" id="KW-0472">Membrane</keyword>
<feature type="transmembrane region" description="Helical" evidence="2">
    <location>
        <begin position="406"/>
        <end position="429"/>
    </location>
</feature>
<sequence length="1196" mass="136036">MAVKELARLFEPPLDPESSNRLTNRPRRTYTHRNSDDIQPRSPARFIATSPTPMRIDGLPIPDHASLPNVLAIDDYRDSLDITDLGSTKDATPYNTSNDTEPLVDSSKDATTDEIHELLDRSDTATLVERHRFPPHTPVPATVVFSRKAFPLSLPKLDKYLSNLPMPSFSQHRHGIIEMFLPMQKLANSGRTIDDFEANSKVAPAWRNRKTILGSAVNIILGFTGSSALASFYSLQGLLNTIQIFALLLRTIVPVTDTDVVNSWRQLFLGTIPNILALNFASNILQSLVYLAVFMAIAGGLLYYFFRSTPLCDRYTAIEGLQRSEPKSGKWGILIVTFLLTALYLPLSTMAVHVIVWSDDLWVVPNYYTNATSFPPFVEPLGPPSEFRDPLDFCWTTTMKKNEINYAPVVIIMSIIVVASLTVWFPLALRKVIQRSAPKVDTFTDLGRPRNEGDMDREYHRLLLRDRNPFSFLYGGYRRGWGTYQSTYLFAKLSTLFIIAVIDSNNCLFRTVSRTWLPIVRQILLLASTIGFFVAQCLLAPFLDPVNNASEWVSRLNYLTTAAVALGVALKIPGKDILNTYILYAIYVITYGFSIYFTLINMSIVHRVVKRLARRVDFSIDVFSPWLDISPSSIHIRRRIWQETITTLILTSPDCQIPPEQDMLFAQARDSEFPPYLLDFLGSPSERHVENLKILREIGTLAYARGVALISGADHELYRDIAKEIQGNFIGPDCYWKAQKGRPNCRSFFGNAWWIPFPPTLVIQYDDGPFATIQGAKDLEQYITQNSDPDIRRRRDIRLALRALDGQVVNWPHRHVTAIGFNSTFSCKRRYKADVAIQYHTCTLNIKHRGKLFWKDIPLGSGFTLELVYTKDVCLNGEIIGLTEDFDLTPPLARFLSMNRDLIHRRLGALDAVLDDYRIHHEEECRRKRDTLTYAFLTNVYDRPQHFAEVAKWVTGHEKDLRIGQLIVASEEALSKAYERSVVVAETEAATWWYIFWDDFWRRNNDAIPALQLHAQDFNPHYPTSIAYTPLPRPNLESFLIQRGLMSSTLRWKDIFHHGLLNKIYVRLNDAVFRGSNQAVMFHMGVTGSEMSMEGVDMGQSSTLGTGGGTDHDDESLRPRPTYRWEGLLMDPVRGRRRRRDGWFVKLGAYLGLTPIWRSGSPSKGVSLDVQLQNGRYVVLEEEDTSLDSTKNTVTS</sequence>